<reference evidence="1 2" key="1">
    <citation type="submission" date="2022-05" db="EMBL/GenBank/DDBJ databases">
        <authorList>
            <consortium name="Genoscope - CEA"/>
            <person name="William W."/>
        </authorList>
    </citation>
    <scope>NUCLEOTIDE SEQUENCE [LARGE SCALE GENOMIC DNA]</scope>
</reference>
<protein>
    <submittedName>
        <fullName evidence="1">Uncharacterized protein</fullName>
    </submittedName>
</protein>
<sequence length="116" mass="12643">SNIAKPSEGDLDEFLASNSIQRVKVLGEFLFVSLVITIKQQLEKGILTAEGRTRLQQLGVIQGQDYETEANLFLQDGHFASELGNSIPLAASNALSPNCSAYSYVELPITTNMPTR</sequence>
<comment type="caution">
    <text evidence="1">The sequence shown here is derived from an EMBL/GenBank/DDBJ whole genome shotgun (WGS) entry which is preliminary data.</text>
</comment>
<gene>
    <name evidence="1" type="ORF">PEVE_00005797</name>
</gene>
<feature type="non-terminal residue" evidence="1">
    <location>
        <position position="1"/>
    </location>
</feature>
<keyword evidence="2" id="KW-1185">Reference proteome</keyword>
<dbReference type="Proteomes" id="UP001159427">
    <property type="component" value="Unassembled WGS sequence"/>
</dbReference>
<organism evidence="1 2">
    <name type="scientific">Porites evermanni</name>
    <dbReference type="NCBI Taxonomy" id="104178"/>
    <lineage>
        <taxon>Eukaryota</taxon>
        <taxon>Metazoa</taxon>
        <taxon>Cnidaria</taxon>
        <taxon>Anthozoa</taxon>
        <taxon>Hexacorallia</taxon>
        <taxon>Scleractinia</taxon>
        <taxon>Fungiina</taxon>
        <taxon>Poritidae</taxon>
        <taxon>Porites</taxon>
    </lineage>
</organism>
<dbReference type="EMBL" id="CALNXI010001370">
    <property type="protein sequence ID" value="CAH3166683.1"/>
    <property type="molecule type" value="Genomic_DNA"/>
</dbReference>
<evidence type="ECO:0000313" key="1">
    <source>
        <dbReference type="EMBL" id="CAH3166683.1"/>
    </source>
</evidence>
<accession>A0ABN8QL93</accession>
<proteinExistence type="predicted"/>
<evidence type="ECO:0000313" key="2">
    <source>
        <dbReference type="Proteomes" id="UP001159427"/>
    </source>
</evidence>
<name>A0ABN8QL93_9CNID</name>